<gene>
    <name evidence="1" type="primary">PEX8</name>
    <name evidence="1" type="ORF">FIM1_654</name>
</gene>
<dbReference type="EMBL" id="CP015054">
    <property type="protein sequence ID" value="QGN14003.1"/>
    <property type="molecule type" value="Genomic_DNA"/>
</dbReference>
<organism evidence="1 2">
    <name type="scientific">Kluyveromyces marxianus</name>
    <name type="common">Yeast</name>
    <name type="synonym">Candida kefyr</name>
    <dbReference type="NCBI Taxonomy" id="4911"/>
    <lineage>
        <taxon>Eukaryota</taxon>
        <taxon>Fungi</taxon>
        <taxon>Dikarya</taxon>
        <taxon>Ascomycota</taxon>
        <taxon>Saccharomycotina</taxon>
        <taxon>Saccharomycetes</taxon>
        <taxon>Saccharomycetales</taxon>
        <taxon>Saccharomycetaceae</taxon>
        <taxon>Kluyveromyces</taxon>
    </lineage>
</organism>
<evidence type="ECO:0000313" key="2">
    <source>
        <dbReference type="Proteomes" id="UP000422736"/>
    </source>
</evidence>
<accession>A0ABX6EUQ4</accession>
<proteinExistence type="predicted"/>
<protein>
    <submittedName>
        <fullName evidence="1">Peroxisomal biogenesis factor 8</fullName>
    </submittedName>
</protein>
<evidence type="ECO:0000313" key="1">
    <source>
        <dbReference type="EMBL" id="QGN14003.1"/>
    </source>
</evidence>
<keyword evidence="2" id="KW-1185">Reference proteome</keyword>
<reference evidence="1 2" key="1">
    <citation type="submission" date="2016-03" db="EMBL/GenBank/DDBJ databases">
        <title>How can Kluyveromyces marxianus grow so fast - potential evolutionary course in Saccharomyces Complex revealed by comparative genomics.</title>
        <authorList>
            <person name="Mo W."/>
            <person name="Lu W."/>
            <person name="Yang X."/>
            <person name="Qi J."/>
            <person name="Lv H."/>
        </authorList>
    </citation>
    <scope>NUCLEOTIDE SEQUENCE [LARGE SCALE GENOMIC DNA]</scope>
    <source>
        <strain evidence="1 2">FIM1</strain>
    </source>
</reference>
<name>A0ABX6EUQ4_KLUMA</name>
<dbReference type="PANTHER" id="PTHR39214">
    <property type="entry name" value="MICROBODY (PEROXISOME) BIOGENESIS PROTEIN PEROXIN 8 (EUROFUNG)"/>
    <property type="match status" value="1"/>
</dbReference>
<dbReference type="PANTHER" id="PTHR39214:SF1">
    <property type="entry name" value="MICROBODY (PEROXISOME) BIOGENESIS PROTEIN PEROXIN 8 (EUROFUNG)"/>
    <property type="match status" value="1"/>
</dbReference>
<sequence length="565" mass="66049">MDDIESIRYLITALKNPSNENNATAESQILNNIVYFTPRLRDVQVVSQLIQVFFQWKPRWLTIWDIFKASSSIMQWKLEISEPQINIHTFVSLWKQEIGSYRALNCFQISIVAGLVSSHSQLNTLQKQLYIDDSGIAEKELHDLKYRHFLPYWKQQLIIARGNPHQTDDLCVLYSMIHSKLDNDLPHDIIFSNLFDILVDYIKNANMEYSGRNAFAYQHINLLCKTCADSIPHLHNHSELLMGKMITLHDITKKLTAKASLSKKGNYTGKYYTNCLFIVVLLLSGYRPDPSNVSIMTFTLYYISFILQDFGLDGFSAYQSLIHSLCNVTSQDLKIFDSILTGMVSQVSFDMENKVYHSMMLFILEYLQLNMSLLEIPDAQYLTERIEPLIGPLLSSTDIKLRESAHLVWLELYNNDSWKPDIVEFKLKRIRVYLRDCFQGCQKSFMTKEQLLLVWKSMLPIIRHLSNYDINLVRDLIHSTYLNIINSENLEMKSIGIECLVEQLYNVPEKYLWDWLNTCKQLIEGQPPVMRDILFTKLWEFVSHAHNELAIRWWYDAVVPTLSRF</sequence>
<dbReference type="InterPro" id="IPR016024">
    <property type="entry name" value="ARM-type_fold"/>
</dbReference>
<dbReference type="InterPro" id="IPR055334">
    <property type="entry name" value="PEX8-like"/>
</dbReference>
<dbReference type="Proteomes" id="UP000422736">
    <property type="component" value="Chromosome 1"/>
</dbReference>
<dbReference type="SUPFAM" id="SSF48371">
    <property type="entry name" value="ARM repeat"/>
    <property type="match status" value="1"/>
</dbReference>